<organism evidence="1 2">
    <name type="scientific">Elysia crispata</name>
    <name type="common">lettuce slug</name>
    <dbReference type="NCBI Taxonomy" id="231223"/>
    <lineage>
        <taxon>Eukaryota</taxon>
        <taxon>Metazoa</taxon>
        <taxon>Spiralia</taxon>
        <taxon>Lophotrochozoa</taxon>
        <taxon>Mollusca</taxon>
        <taxon>Gastropoda</taxon>
        <taxon>Heterobranchia</taxon>
        <taxon>Euthyneura</taxon>
        <taxon>Panpulmonata</taxon>
        <taxon>Sacoglossa</taxon>
        <taxon>Placobranchoidea</taxon>
        <taxon>Plakobranchidae</taxon>
        <taxon>Elysia</taxon>
    </lineage>
</organism>
<proteinExistence type="predicted"/>
<accession>A0AAE0ZDW4</accession>
<protein>
    <submittedName>
        <fullName evidence="1">Uncharacterized protein</fullName>
    </submittedName>
</protein>
<reference evidence="1" key="1">
    <citation type="journal article" date="2023" name="G3 (Bethesda)">
        <title>A reference genome for the long-term kleptoplast-retaining sea slug Elysia crispata morphotype clarki.</title>
        <authorList>
            <person name="Eastman K.E."/>
            <person name="Pendleton A.L."/>
            <person name="Shaikh M.A."/>
            <person name="Suttiyut T."/>
            <person name="Ogas R."/>
            <person name="Tomko P."/>
            <person name="Gavelis G."/>
            <person name="Widhalm J.R."/>
            <person name="Wisecaver J.H."/>
        </authorList>
    </citation>
    <scope>NUCLEOTIDE SEQUENCE</scope>
    <source>
        <strain evidence="1">ECLA1</strain>
    </source>
</reference>
<keyword evidence="2" id="KW-1185">Reference proteome</keyword>
<sequence>MNKTTLKMAKVIDKFAMLISNKAQLVNEATSVGYLKRH</sequence>
<evidence type="ECO:0000313" key="1">
    <source>
        <dbReference type="EMBL" id="KAK3767495.1"/>
    </source>
</evidence>
<dbReference type="EMBL" id="JAWDGP010004144">
    <property type="protein sequence ID" value="KAK3767495.1"/>
    <property type="molecule type" value="Genomic_DNA"/>
</dbReference>
<dbReference type="AlphaFoldDB" id="A0AAE0ZDW4"/>
<name>A0AAE0ZDW4_9GAST</name>
<comment type="caution">
    <text evidence="1">The sequence shown here is derived from an EMBL/GenBank/DDBJ whole genome shotgun (WGS) entry which is preliminary data.</text>
</comment>
<gene>
    <name evidence="1" type="ORF">RRG08_066446</name>
</gene>
<evidence type="ECO:0000313" key="2">
    <source>
        <dbReference type="Proteomes" id="UP001283361"/>
    </source>
</evidence>
<dbReference type="Proteomes" id="UP001283361">
    <property type="component" value="Unassembled WGS sequence"/>
</dbReference>